<evidence type="ECO:0000256" key="1">
    <source>
        <dbReference type="ARBA" id="ARBA00004123"/>
    </source>
</evidence>
<keyword evidence="2 8" id="KW-0479">Metal-binding</keyword>
<dbReference type="Pfam" id="PF25076">
    <property type="entry name" value="LIM_FHL2-3_N"/>
    <property type="match status" value="1"/>
</dbReference>
<keyword evidence="7" id="KW-0539">Nucleus</keyword>
<evidence type="ECO:0000256" key="4">
    <source>
        <dbReference type="ARBA" id="ARBA00022771"/>
    </source>
</evidence>
<dbReference type="GO" id="GO:0008270">
    <property type="term" value="F:zinc ion binding"/>
    <property type="evidence" value="ECO:0007669"/>
    <property type="project" value="UniProtKB-KW"/>
</dbReference>
<keyword evidence="5 8" id="KW-0862">Zinc</keyword>
<reference evidence="10" key="1">
    <citation type="submission" date="2021-01" db="EMBL/GenBank/DDBJ databases">
        <title>A chromosome-scale assembly of European eel, Anguilla anguilla.</title>
        <authorList>
            <person name="Henkel C."/>
            <person name="Jong-Raadsen S.A."/>
            <person name="Dufour S."/>
            <person name="Weltzien F.-A."/>
            <person name="Palstra A.P."/>
            <person name="Pelster B."/>
            <person name="Spaink H.P."/>
            <person name="Van Den Thillart G.E."/>
            <person name="Jansen H."/>
            <person name="Zahm M."/>
            <person name="Klopp C."/>
            <person name="Cedric C."/>
            <person name="Louis A."/>
            <person name="Berthelot C."/>
            <person name="Parey E."/>
            <person name="Roest Crollius H."/>
            <person name="Montfort J."/>
            <person name="Robinson-Rechavi M."/>
            <person name="Bucao C."/>
            <person name="Bouchez O."/>
            <person name="Gislard M."/>
            <person name="Lluch J."/>
            <person name="Milhes M."/>
            <person name="Lampietro C."/>
            <person name="Lopez Roques C."/>
            <person name="Donnadieu C."/>
            <person name="Braasch I."/>
            <person name="Desvignes T."/>
            <person name="Postlethwait J."/>
            <person name="Bobe J."/>
            <person name="Guiguen Y."/>
            <person name="Dirks R."/>
        </authorList>
    </citation>
    <scope>NUCLEOTIDE SEQUENCE</scope>
    <source>
        <strain evidence="10">Tag_6206</strain>
        <tissue evidence="10">Liver</tissue>
    </source>
</reference>
<proteinExistence type="predicted"/>
<protein>
    <recommendedName>
        <fullName evidence="9">LIM zinc-binding domain-containing protein</fullName>
    </recommendedName>
</protein>
<feature type="domain" description="LIM zinc-binding" evidence="9">
    <location>
        <begin position="262"/>
        <end position="322"/>
    </location>
</feature>
<keyword evidence="11" id="KW-1185">Reference proteome</keyword>
<evidence type="ECO:0000256" key="7">
    <source>
        <dbReference type="ARBA" id="ARBA00023242"/>
    </source>
</evidence>
<dbReference type="GO" id="GO:0005634">
    <property type="term" value="C:nucleus"/>
    <property type="evidence" value="ECO:0007669"/>
    <property type="project" value="UniProtKB-SubCell"/>
</dbReference>
<dbReference type="PANTHER" id="PTHR24205">
    <property type="entry name" value="FOUR AND A HALF LIM DOMAINS PROTEIN"/>
    <property type="match status" value="1"/>
</dbReference>
<sequence>MYKTSGRHSSGSETVNERKGAYLDWRRSRRLSCQTFLLDQVGMSERFDCAGCKESLYGRKFIQAEDGAPHCIPCYNKVFTHACAECKELIQHNARELCYDDRHYHEQCLRCSRCGRSLADERFTRHGTALLCNACFCSEFSSTCVACSKTIQPGSRKLEYQGRTWHEACFVCLGCQQPIGGKAFVPDDDGHYCGPCYENKFAPRCTRCKQVLVTGGVTYRDEAWHRHCFVCAGCGVELAGKQFTTEEDSPYCVQCFTNTYARKCEGCSEPVTGFGEGKFVSFEERHWHQTCFACSRCSASLLGVGFFPEDDLILCRDCSTLS</sequence>
<evidence type="ECO:0000259" key="9">
    <source>
        <dbReference type="PROSITE" id="PS50023"/>
    </source>
</evidence>
<dbReference type="Gene3D" id="2.10.110.10">
    <property type="entry name" value="Cysteine Rich Protein"/>
    <property type="match status" value="4"/>
</dbReference>
<dbReference type="SUPFAM" id="SSF57716">
    <property type="entry name" value="Glucocorticoid receptor-like (DNA-binding domain)"/>
    <property type="match status" value="5"/>
</dbReference>
<name>A0A9D3MC70_ANGAN</name>
<dbReference type="GO" id="GO:0003779">
    <property type="term" value="F:actin binding"/>
    <property type="evidence" value="ECO:0007669"/>
    <property type="project" value="TreeGrafter"/>
</dbReference>
<dbReference type="Pfam" id="PF00412">
    <property type="entry name" value="LIM"/>
    <property type="match status" value="4"/>
</dbReference>
<evidence type="ECO:0000256" key="6">
    <source>
        <dbReference type="ARBA" id="ARBA00023038"/>
    </source>
</evidence>
<dbReference type="InterPro" id="IPR056807">
    <property type="entry name" value="LIM_FHL1/2/3/5_N"/>
</dbReference>
<dbReference type="AlphaFoldDB" id="A0A9D3MC70"/>
<dbReference type="GO" id="GO:0003712">
    <property type="term" value="F:transcription coregulator activity"/>
    <property type="evidence" value="ECO:0007669"/>
    <property type="project" value="TreeGrafter"/>
</dbReference>
<evidence type="ECO:0000256" key="3">
    <source>
        <dbReference type="ARBA" id="ARBA00022737"/>
    </source>
</evidence>
<dbReference type="GO" id="GO:0001725">
    <property type="term" value="C:stress fiber"/>
    <property type="evidence" value="ECO:0007669"/>
    <property type="project" value="TreeGrafter"/>
</dbReference>
<evidence type="ECO:0000256" key="2">
    <source>
        <dbReference type="ARBA" id="ARBA00022723"/>
    </source>
</evidence>
<evidence type="ECO:0000256" key="5">
    <source>
        <dbReference type="ARBA" id="ARBA00022833"/>
    </source>
</evidence>
<comment type="subcellular location">
    <subcellularLocation>
        <location evidence="1">Nucleus</location>
    </subcellularLocation>
</comment>
<dbReference type="SMART" id="SM00132">
    <property type="entry name" value="LIM"/>
    <property type="match status" value="4"/>
</dbReference>
<dbReference type="GO" id="GO:0030036">
    <property type="term" value="P:actin cytoskeleton organization"/>
    <property type="evidence" value="ECO:0007669"/>
    <property type="project" value="TreeGrafter"/>
</dbReference>
<organism evidence="10 11">
    <name type="scientific">Anguilla anguilla</name>
    <name type="common">European freshwater eel</name>
    <name type="synonym">Muraena anguilla</name>
    <dbReference type="NCBI Taxonomy" id="7936"/>
    <lineage>
        <taxon>Eukaryota</taxon>
        <taxon>Metazoa</taxon>
        <taxon>Chordata</taxon>
        <taxon>Craniata</taxon>
        <taxon>Vertebrata</taxon>
        <taxon>Euteleostomi</taxon>
        <taxon>Actinopterygii</taxon>
        <taxon>Neopterygii</taxon>
        <taxon>Teleostei</taxon>
        <taxon>Anguilliformes</taxon>
        <taxon>Anguillidae</taxon>
        <taxon>Anguilla</taxon>
    </lineage>
</organism>
<dbReference type="FunFam" id="2.10.110.10:FF:000070">
    <property type="entry name" value="Four and a half LIM domains 3"/>
    <property type="match status" value="1"/>
</dbReference>
<dbReference type="PROSITE" id="PS50023">
    <property type="entry name" value="LIM_DOMAIN_2"/>
    <property type="match status" value="3"/>
</dbReference>
<feature type="domain" description="LIM zinc-binding" evidence="9">
    <location>
        <begin position="81"/>
        <end position="141"/>
    </location>
</feature>
<keyword evidence="4" id="KW-0863">Zinc-finger</keyword>
<dbReference type="Proteomes" id="UP001044222">
    <property type="component" value="Chromosome 9"/>
</dbReference>
<comment type="caution">
    <text evidence="10">The sequence shown here is derived from an EMBL/GenBank/DDBJ whole genome shotgun (WGS) entry which is preliminary data.</text>
</comment>
<dbReference type="GO" id="GO:0030018">
    <property type="term" value="C:Z disc"/>
    <property type="evidence" value="ECO:0007669"/>
    <property type="project" value="TreeGrafter"/>
</dbReference>
<gene>
    <name evidence="10" type="ORF">ANANG_G00183540</name>
</gene>
<dbReference type="InterPro" id="IPR001781">
    <property type="entry name" value="Znf_LIM"/>
</dbReference>
<dbReference type="PANTHER" id="PTHR24205:SF5">
    <property type="entry name" value="FOUR AND A HALF LIM DOMAINS PROTEIN 3"/>
    <property type="match status" value="1"/>
</dbReference>
<dbReference type="FunFam" id="2.10.110.10:FF:000030">
    <property type="entry name" value="Four and a half LIM domains protein 2"/>
    <property type="match status" value="1"/>
</dbReference>
<feature type="domain" description="LIM zinc-binding" evidence="9">
    <location>
        <begin position="142"/>
        <end position="203"/>
    </location>
</feature>
<dbReference type="FunFam" id="2.10.110.10:FF:000013">
    <property type="entry name" value="Four and a half LIM domains 1"/>
    <property type="match status" value="1"/>
</dbReference>
<dbReference type="CDD" id="cd09434">
    <property type="entry name" value="LIM4_FHL3"/>
    <property type="match status" value="1"/>
</dbReference>
<evidence type="ECO:0000256" key="8">
    <source>
        <dbReference type="PROSITE-ProRule" id="PRU00125"/>
    </source>
</evidence>
<keyword evidence="6 8" id="KW-0440">LIM domain</keyword>
<evidence type="ECO:0000313" key="10">
    <source>
        <dbReference type="EMBL" id="KAG5842978.1"/>
    </source>
</evidence>
<dbReference type="PROSITE" id="PS00478">
    <property type="entry name" value="LIM_DOMAIN_1"/>
    <property type="match status" value="2"/>
</dbReference>
<keyword evidence="3" id="KW-0677">Repeat</keyword>
<accession>A0A9D3MC70</accession>
<dbReference type="EMBL" id="JAFIRN010000009">
    <property type="protein sequence ID" value="KAG5842978.1"/>
    <property type="molecule type" value="Genomic_DNA"/>
</dbReference>
<evidence type="ECO:0000313" key="11">
    <source>
        <dbReference type="Proteomes" id="UP001044222"/>
    </source>
</evidence>